<reference evidence="1" key="2">
    <citation type="journal article" date="2015" name="Fish Shellfish Immunol.">
        <title>Early steps in the European eel (Anguilla anguilla)-Vibrio vulnificus interaction in the gills: Role of the RtxA13 toxin.</title>
        <authorList>
            <person name="Callol A."/>
            <person name="Pajuelo D."/>
            <person name="Ebbesson L."/>
            <person name="Teles M."/>
            <person name="MacKenzie S."/>
            <person name="Amaro C."/>
        </authorList>
    </citation>
    <scope>NUCLEOTIDE SEQUENCE</scope>
</reference>
<evidence type="ECO:0000313" key="1">
    <source>
        <dbReference type="EMBL" id="JAH16824.1"/>
    </source>
</evidence>
<dbReference type="AlphaFoldDB" id="A0A0E9QJ88"/>
<name>A0A0E9QJ88_ANGAN</name>
<sequence length="62" mass="7368">MMVKEKTNEQDLLLVLTKTKTNKKVNFIQLACVHHTNVFYNDIITFRPYCTLFLITCRFTIL</sequence>
<dbReference type="EMBL" id="GBXM01091753">
    <property type="protein sequence ID" value="JAH16824.1"/>
    <property type="molecule type" value="Transcribed_RNA"/>
</dbReference>
<protein>
    <submittedName>
        <fullName evidence="1">Uncharacterized protein</fullName>
    </submittedName>
</protein>
<proteinExistence type="predicted"/>
<accession>A0A0E9QJ88</accession>
<organism evidence="1">
    <name type="scientific">Anguilla anguilla</name>
    <name type="common">European freshwater eel</name>
    <name type="synonym">Muraena anguilla</name>
    <dbReference type="NCBI Taxonomy" id="7936"/>
    <lineage>
        <taxon>Eukaryota</taxon>
        <taxon>Metazoa</taxon>
        <taxon>Chordata</taxon>
        <taxon>Craniata</taxon>
        <taxon>Vertebrata</taxon>
        <taxon>Euteleostomi</taxon>
        <taxon>Actinopterygii</taxon>
        <taxon>Neopterygii</taxon>
        <taxon>Teleostei</taxon>
        <taxon>Anguilliformes</taxon>
        <taxon>Anguillidae</taxon>
        <taxon>Anguilla</taxon>
    </lineage>
</organism>
<reference evidence="1" key="1">
    <citation type="submission" date="2014-11" db="EMBL/GenBank/DDBJ databases">
        <authorList>
            <person name="Amaro Gonzalez C."/>
        </authorList>
    </citation>
    <scope>NUCLEOTIDE SEQUENCE</scope>
</reference>